<proteinExistence type="predicted"/>
<evidence type="ECO:0008006" key="3">
    <source>
        <dbReference type="Google" id="ProtNLM"/>
    </source>
</evidence>
<evidence type="ECO:0000313" key="1">
    <source>
        <dbReference type="EMBL" id="ERG94712.1"/>
    </source>
</evidence>
<dbReference type="EMBL" id="KE356561">
    <property type="protein sequence ID" value="ERG94712.1"/>
    <property type="molecule type" value="Genomic_DNA"/>
</dbReference>
<organism evidence="1 2">
    <name type="scientific">Haloquadratum walsbyi J07HQW2</name>
    <dbReference type="NCBI Taxonomy" id="1238425"/>
    <lineage>
        <taxon>Archaea</taxon>
        <taxon>Methanobacteriati</taxon>
        <taxon>Methanobacteriota</taxon>
        <taxon>Stenosarchaea group</taxon>
        <taxon>Halobacteria</taxon>
        <taxon>Halobacteriales</taxon>
        <taxon>Haloferacaceae</taxon>
        <taxon>Haloquadratum</taxon>
    </lineage>
</organism>
<feature type="non-terminal residue" evidence="1">
    <location>
        <position position="1"/>
    </location>
</feature>
<dbReference type="SUPFAM" id="SSF141571">
    <property type="entry name" value="Pentapeptide repeat-like"/>
    <property type="match status" value="1"/>
</dbReference>
<dbReference type="AlphaFoldDB" id="U1PLX5"/>
<gene>
    <name evidence="1" type="ORF">J07HQW2_01152</name>
</gene>
<dbReference type="InterPro" id="IPR001646">
    <property type="entry name" value="5peptide_repeat"/>
</dbReference>
<dbReference type="Gene3D" id="2.160.20.80">
    <property type="entry name" value="E3 ubiquitin-protein ligase SopA"/>
    <property type="match status" value="1"/>
</dbReference>
<protein>
    <recommendedName>
        <fullName evidence="3">Low-complexity protein</fullName>
    </recommendedName>
</protein>
<name>U1PLX5_9EURY</name>
<sequence>FSGADLSGAELTGADIRKAKMRTARVYRVEMTGCNEEYATESYLSLLGAYVRDDGER</sequence>
<accession>U1PLX5</accession>
<dbReference type="Pfam" id="PF00805">
    <property type="entry name" value="Pentapeptide"/>
    <property type="match status" value="1"/>
</dbReference>
<dbReference type="HOGENOM" id="CLU_2983348_0_0_2"/>
<reference evidence="1 2" key="1">
    <citation type="journal article" date="2013" name="PLoS ONE">
        <title>Assembly-driven community genomics of a hypersaline microbial ecosystem.</title>
        <authorList>
            <person name="Podell S."/>
            <person name="Ugalde J.A."/>
            <person name="Narasingarao P."/>
            <person name="Banfield J.F."/>
            <person name="Heidelberg K.B."/>
            <person name="Allen E.E."/>
        </authorList>
    </citation>
    <scope>NUCLEOTIDE SEQUENCE [LARGE SCALE GENOMIC DNA]</scope>
    <source>
        <strain evidence="2">J07HQW2</strain>
    </source>
</reference>
<evidence type="ECO:0000313" key="2">
    <source>
        <dbReference type="Proteomes" id="UP000030710"/>
    </source>
</evidence>
<dbReference type="RefSeq" id="WP_021054203.1">
    <property type="nucleotide sequence ID" value="NZ_KE356561.1"/>
</dbReference>
<dbReference type="Proteomes" id="UP000030710">
    <property type="component" value="Unassembled WGS sequence"/>
</dbReference>